<evidence type="ECO:0000313" key="2">
    <source>
        <dbReference type="Proteomes" id="UP000694892"/>
    </source>
</evidence>
<name>A0A974E494_XENLA</name>
<sequence length="76" mass="8652">MLRPEGSQAEYLYQCIQLLFARLPFAPPHYTSTKSLVFASAEFFRDHLFKQRAESPPPKLHIQITVASSVSQNLSD</sequence>
<protein>
    <submittedName>
        <fullName evidence="1">Uncharacterized protein</fullName>
    </submittedName>
</protein>
<gene>
    <name evidence="1" type="ORF">XELAEV_18008222mg</name>
</gene>
<dbReference type="Proteomes" id="UP000694892">
    <property type="component" value="Chromosome 1L"/>
</dbReference>
<dbReference type="EMBL" id="CM004466">
    <property type="protein sequence ID" value="OCU02457.1"/>
    <property type="molecule type" value="Genomic_DNA"/>
</dbReference>
<reference evidence="2" key="1">
    <citation type="journal article" date="2016" name="Nature">
        <title>Genome evolution in the allotetraploid frog Xenopus laevis.</title>
        <authorList>
            <person name="Session A.M."/>
            <person name="Uno Y."/>
            <person name="Kwon T."/>
            <person name="Chapman J.A."/>
            <person name="Toyoda A."/>
            <person name="Takahashi S."/>
            <person name="Fukui A."/>
            <person name="Hikosaka A."/>
            <person name="Suzuki A."/>
            <person name="Kondo M."/>
            <person name="van Heeringen S.J."/>
            <person name="Quigley I."/>
            <person name="Heinz S."/>
            <person name="Ogino H."/>
            <person name="Ochi H."/>
            <person name="Hellsten U."/>
            <person name="Lyons J.B."/>
            <person name="Simakov O."/>
            <person name="Putnam N."/>
            <person name="Stites J."/>
            <person name="Kuroki Y."/>
            <person name="Tanaka T."/>
            <person name="Michiue T."/>
            <person name="Watanabe M."/>
            <person name="Bogdanovic O."/>
            <person name="Lister R."/>
            <person name="Georgiou G."/>
            <person name="Paranjpe S.S."/>
            <person name="van Kruijsbergen I."/>
            <person name="Shu S."/>
            <person name="Carlson J."/>
            <person name="Kinoshita T."/>
            <person name="Ohta Y."/>
            <person name="Mawaribuchi S."/>
            <person name="Jenkins J."/>
            <person name="Grimwood J."/>
            <person name="Schmutz J."/>
            <person name="Mitros T."/>
            <person name="Mozaffari S.V."/>
            <person name="Suzuki Y."/>
            <person name="Haramoto Y."/>
            <person name="Yamamoto T.S."/>
            <person name="Takagi C."/>
            <person name="Heald R."/>
            <person name="Miller K."/>
            <person name="Haudenschild C."/>
            <person name="Kitzman J."/>
            <person name="Nakayama T."/>
            <person name="Izutsu Y."/>
            <person name="Robert J."/>
            <person name="Fortriede J."/>
            <person name="Burns K."/>
            <person name="Lotay V."/>
            <person name="Karimi K."/>
            <person name="Yasuoka Y."/>
            <person name="Dichmann D.S."/>
            <person name="Flajnik M.F."/>
            <person name="Houston D.W."/>
            <person name="Shendure J."/>
            <person name="DuPasquier L."/>
            <person name="Vize P.D."/>
            <person name="Zorn A.M."/>
            <person name="Ito M."/>
            <person name="Marcotte E.M."/>
            <person name="Wallingford J.B."/>
            <person name="Ito Y."/>
            <person name="Asashima M."/>
            <person name="Ueno N."/>
            <person name="Matsuda Y."/>
            <person name="Veenstra G.J."/>
            <person name="Fujiyama A."/>
            <person name="Harland R.M."/>
            <person name="Taira M."/>
            <person name="Rokhsar D.S."/>
        </authorList>
    </citation>
    <scope>NUCLEOTIDE SEQUENCE [LARGE SCALE GENOMIC DNA]</scope>
    <source>
        <strain evidence="2">J</strain>
    </source>
</reference>
<proteinExistence type="predicted"/>
<dbReference type="AlphaFoldDB" id="A0A974E494"/>
<evidence type="ECO:0000313" key="1">
    <source>
        <dbReference type="EMBL" id="OCU02457.1"/>
    </source>
</evidence>
<accession>A0A974E494</accession>
<organism evidence="1 2">
    <name type="scientific">Xenopus laevis</name>
    <name type="common">African clawed frog</name>
    <dbReference type="NCBI Taxonomy" id="8355"/>
    <lineage>
        <taxon>Eukaryota</taxon>
        <taxon>Metazoa</taxon>
        <taxon>Chordata</taxon>
        <taxon>Craniata</taxon>
        <taxon>Vertebrata</taxon>
        <taxon>Euteleostomi</taxon>
        <taxon>Amphibia</taxon>
        <taxon>Batrachia</taxon>
        <taxon>Anura</taxon>
        <taxon>Pipoidea</taxon>
        <taxon>Pipidae</taxon>
        <taxon>Xenopodinae</taxon>
        <taxon>Xenopus</taxon>
        <taxon>Xenopus</taxon>
    </lineage>
</organism>